<evidence type="ECO:0000313" key="9">
    <source>
        <dbReference type="EMBL" id="WXB19465.1"/>
    </source>
</evidence>
<keyword evidence="5" id="KW-0325">Glycoprotein</keyword>
<evidence type="ECO:0000256" key="4">
    <source>
        <dbReference type="ARBA" id="ARBA00022729"/>
    </source>
</evidence>
<keyword evidence="3" id="KW-0964">Secreted</keyword>
<feature type="domain" description="Receptor L-domain" evidence="7">
    <location>
        <begin position="317"/>
        <end position="383"/>
    </location>
</feature>
<accession>A0ABZ2MAG5</accession>
<dbReference type="InterPro" id="IPR051648">
    <property type="entry name" value="CWI-Assembly_Regulator"/>
</dbReference>
<feature type="domain" description="GH29D-like beta-sandwich" evidence="8">
    <location>
        <begin position="133"/>
        <end position="205"/>
    </location>
</feature>
<evidence type="ECO:0000256" key="1">
    <source>
        <dbReference type="ARBA" id="ARBA00004191"/>
    </source>
</evidence>
<evidence type="ECO:0000256" key="3">
    <source>
        <dbReference type="ARBA" id="ARBA00022525"/>
    </source>
</evidence>
<feature type="domain" description="GH29D-like beta-sandwich" evidence="8">
    <location>
        <begin position="48"/>
        <end position="113"/>
    </location>
</feature>
<evidence type="ECO:0000259" key="8">
    <source>
        <dbReference type="Pfam" id="PF13290"/>
    </source>
</evidence>
<dbReference type="PANTHER" id="PTHR31018:SF3">
    <property type="entry name" value="RECEPTOR PROTEIN-TYROSINE KINASE"/>
    <property type="match status" value="1"/>
</dbReference>
<dbReference type="Proteomes" id="UP001370348">
    <property type="component" value="Chromosome"/>
</dbReference>
<evidence type="ECO:0000256" key="5">
    <source>
        <dbReference type="ARBA" id="ARBA00023180"/>
    </source>
</evidence>
<dbReference type="Pfam" id="PF13290">
    <property type="entry name" value="CHB_HEX_C_1"/>
    <property type="match status" value="3"/>
</dbReference>
<proteinExistence type="predicted"/>
<keyword evidence="10" id="KW-1185">Reference proteome</keyword>
<feature type="domain" description="Receptor L-domain" evidence="7">
    <location>
        <begin position="626"/>
        <end position="719"/>
    </location>
</feature>
<feature type="region of interest" description="Disordered" evidence="6">
    <location>
        <begin position="18"/>
        <end position="47"/>
    </location>
</feature>
<protein>
    <submittedName>
        <fullName evidence="9">Chitobiase/beta-hexosaminidase C-terminal domain-containing protein</fullName>
    </submittedName>
</protein>
<sequence>MAACFAVAGMVGVAGCGGTDPDATGSTGEDVSDVSDEPGVVATPQFDPPQGAFTAARNISLATATAGATIRYTVDGTTPDATSPAYVGPVAIARTMTIKAIAFKSGWQPSGVQSVTYFVDIPMGTVAPVEFVPGSGDFSNDVTVSLSSQTEGATICYTLDGSLPVCDAGQCGGGSTRDAASVPAEVTATGQRIRAIACKSGMDTSSETYADYTLTAAAPTFDPPPGVIDPTRRVKVTTTTHGAEIHYRLDGARPNCYSPILEGGTFPDIFTSDTTVRALACKKNYVRSTVVDANYLGPKCPSQTVTTRAQLEALSRCTTIAGSLRISSLAGVTDLAPLSRLQRIESSLIIEQNPDLRSLHGLESLTSVGYDMSVRGNDALSSLGGLEKLASVGYELYVGYNPQLTSLNGLDALTSVGTNLEIAGNAALTRIDGFPSLQTVGIVLQIRFNGATEWIGPRSLTRVMALSIIGEKKLLHVGGFPALKEIHGLLDVSNNDVLAEIDDMPALTKIGSTATFTDNPALAALPAFASVRELGGLRVWSNGLTRLEAFKQVTAVREDISIGGSPQLTLLDLSSIETIGSRLELFDLPALRSLEGLRGLTTVKGENMRLRGNVGFANLRGLEHLTTVKGELSISGGGLSDLSGLDSLTSVGILNVRGTTDLRSLRGLEKLARIEGVRGMSYTSQIEGNAALTEIGGLNALTYLGSSFSISKNPKLTHLDGLHGLTSAASYFYLRDNPVLTKLDGLDALAEAQSGLFIIGNAITSLEDLRALTRVNYDLEIRESSLTNLGLRALTSVGGSLTVSDCAALPNLDGFDALSSVGIDLSIENNAALTRTDGLSHLTSLGKGTSTRGRLIVRQNPVLPPCQPTAIATSLQSHGYQGTVDIRENGGTGTCN</sequence>
<comment type="subcellular location">
    <subcellularLocation>
        <location evidence="1">Secreted</location>
        <location evidence="1">Cell wall</location>
    </subcellularLocation>
</comment>
<dbReference type="InterPro" id="IPR000494">
    <property type="entry name" value="Rcpt_L-dom"/>
</dbReference>
<keyword evidence="2" id="KW-0134">Cell wall</keyword>
<reference evidence="9 10" key="1">
    <citation type="submission" date="2021-12" db="EMBL/GenBank/DDBJ databases">
        <title>Discovery of the Pendulisporaceae a myxobacterial family with distinct sporulation behavior and unique specialized metabolism.</title>
        <authorList>
            <person name="Garcia R."/>
            <person name="Popoff A."/>
            <person name="Bader C.D."/>
            <person name="Loehr J."/>
            <person name="Walesch S."/>
            <person name="Walt C."/>
            <person name="Boldt J."/>
            <person name="Bunk B."/>
            <person name="Haeckl F.J.F.P.J."/>
            <person name="Gunesch A.P."/>
            <person name="Birkelbach J."/>
            <person name="Nuebel U."/>
            <person name="Pietschmann T."/>
            <person name="Bach T."/>
            <person name="Mueller R."/>
        </authorList>
    </citation>
    <scope>NUCLEOTIDE SEQUENCE [LARGE SCALE GENOMIC DNA]</scope>
    <source>
        <strain evidence="9 10">MSr11954</strain>
    </source>
</reference>
<evidence type="ECO:0000259" key="7">
    <source>
        <dbReference type="Pfam" id="PF01030"/>
    </source>
</evidence>
<dbReference type="RefSeq" id="WP_394829080.1">
    <property type="nucleotide sequence ID" value="NZ_CP089984.1"/>
</dbReference>
<dbReference type="InterPro" id="IPR059177">
    <property type="entry name" value="GH29D-like_dom"/>
</dbReference>
<evidence type="ECO:0000256" key="2">
    <source>
        <dbReference type="ARBA" id="ARBA00022512"/>
    </source>
</evidence>
<evidence type="ECO:0000256" key="6">
    <source>
        <dbReference type="SAM" id="MobiDB-lite"/>
    </source>
</evidence>
<dbReference type="EMBL" id="CP089984">
    <property type="protein sequence ID" value="WXB19465.1"/>
    <property type="molecule type" value="Genomic_DNA"/>
</dbReference>
<dbReference type="Pfam" id="PF01030">
    <property type="entry name" value="Recep_L_domain"/>
    <property type="match status" value="2"/>
</dbReference>
<dbReference type="SUPFAM" id="SSF52058">
    <property type="entry name" value="L domain-like"/>
    <property type="match status" value="4"/>
</dbReference>
<name>A0ABZ2MAG5_9BACT</name>
<dbReference type="PANTHER" id="PTHR31018">
    <property type="entry name" value="SPORULATION-SPECIFIC PROTEIN-RELATED"/>
    <property type="match status" value="1"/>
</dbReference>
<dbReference type="Gene3D" id="3.80.20.20">
    <property type="entry name" value="Receptor L-domain"/>
    <property type="match status" value="3"/>
</dbReference>
<feature type="domain" description="GH29D-like beta-sandwich" evidence="8">
    <location>
        <begin position="223"/>
        <end position="291"/>
    </location>
</feature>
<dbReference type="InterPro" id="IPR036941">
    <property type="entry name" value="Rcpt_L-dom_sf"/>
</dbReference>
<evidence type="ECO:0000313" key="10">
    <source>
        <dbReference type="Proteomes" id="UP001370348"/>
    </source>
</evidence>
<organism evidence="9 10">
    <name type="scientific">Pendulispora albinea</name>
    <dbReference type="NCBI Taxonomy" id="2741071"/>
    <lineage>
        <taxon>Bacteria</taxon>
        <taxon>Pseudomonadati</taxon>
        <taxon>Myxococcota</taxon>
        <taxon>Myxococcia</taxon>
        <taxon>Myxococcales</taxon>
        <taxon>Sorangiineae</taxon>
        <taxon>Pendulisporaceae</taxon>
        <taxon>Pendulispora</taxon>
    </lineage>
</organism>
<keyword evidence="4" id="KW-0732">Signal</keyword>
<gene>
    <name evidence="9" type="ORF">LZC94_19820</name>
</gene>